<dbReference type="PANTHER" id="PTHR33308">
    <property type="entry name" value="PEPTIDOGLYCAN HYDROLASE FLGJ"/>
    <property type="match status" value="1"/>
</dbReference>
<dbReference type="RefSeq" id="WP_056995599.1">
    <property type="nucleotide sequence ID" value="NZ_AZGC01000030.1"/>
</dbReference>
<feature type="domain" description="Mannosyl-glycoprotein endo-beta-N-acetylglucosamidase-like" evidence="4">
    <location>
        <begin position="13"/>
        <end position="84"/>
    </location>
</feature>
<evidence type="ECO:0000259" key="4">
    <source>
        <dbReference type="Pfam" id="PF01832"/>
    </source>
</evidence>
<feature type="region of interest" description="Disordered" evidence="3">
    <location>
        <begin position="95"/>
        <end position="118"/>
    </location>
</feature>
<name>A0A0R1USQ6_9LACO</name>
<dbReference type="PANTHER" id="PTHR33308:SF9">
    <property type="entry name" value="PEPTIDOGLYCAN HYDROLASE FLGJ"/>
    <property type="match status" value="1"/>
</dbReference>
<proteinExistence type="inferred from homology"/>
<evidence type="ECO:0000256" key="1">
    <source>
        <dbReference type="ARBA" id="ARBA00010266"/>
    </source>
</evidence>
<dbReference type="Proteomes" id="UP000051084">
    <property type="component" value="Unassembled WGS sequence"/>
</dbReference>
<feature type="compositionally biased region" description="Low complexity" evidence="3">
    <location>
        <begin position="101"/>
        <end position="118"/>
    </location>
</feature>
<organism evidence="5 6">
    <name type="scientific">Limosilactobacillus equigenerosi DSM 18793 = JCM 14505</name>
    <dbReference type="NCBI Taxonomy" id="1423742"/>
    <lineage>
        <taxon>Bacteria</taxon>
        <taxon>Bacillati</taxon>
        <taxon>Bacillota</taxon>
        <taxon>Bacilli</taxon>
        <taxon>Lactobacillales</taxon>
        <taxon>Lactobacillaceae</taxon>
        <taxon>Limosilactobacillus</taxon>
    </lineage>
</organism>
<keyword evidence="2" id="KW-0378">Hydrolase</keyword>
<dbReference type="Gene3D" id="1.10.530.10">
    <property type="match status" value="1"/>
</dbReference>
<sequence>MISLPTLEHYQGHDVGIIDQFKHYPDLTSGLVDYAMVLDNPIYQRVHRRQSSTYQQATKALTGVYATDPDYDLKLNQLIDSYHLDRFDRSPAAKPIKNQLSTKEASAASKTAGRASAAPNQGTWRWSILGGISSAGIWVLAKRFW</sequence>
<evidence type="ECO:0000313" key="5">
    <source>
        <dbReference type="EMBL" id="KRL94682.1"/>
    </source>
</evidence>
<dbReference type="PATRIC" id="fig|1423742.4.peg.1346"/>
<dbReference type="InterPro" id="IPR051056">
    <property type="entry name" value="Glycosyl_Hydrolase_73"/>
</dbReference>
<protein>
    <recommendedName>
        <fullName evidence="4">Mannosyl-glycoprotein endo-beta-N-acetylglucosamidase-like domain-containing protein</fullName>
    </recommendedName>
</protein>
<dbReference type="Pfam" id="PF01832">
    <property type="entry name" value="Glucosaminidase"/>
    <property type="match status" value="1"/>
</dbReference>
<dbReference type="GO" id="GO:0004040">
    <property type="term" value="F:amidase activity"/>
    <property type="evidence" value="ECO:0007669"/>
    <property type="project" value="InterPro"/>
</dbReference>
<dbReference type="STRING" id="417373.GCA_001570685_01367"/>
<evidence type="ECO:0000256" key="3">
    <source>
        <dbReference type="SAM" id="MobiDB-lite"/>
    </source>
</evidence>
<dbReference type="Gene3D" id="4.10.80.30">
    <property type="entry name" value="DNA polymerase, domain 6"/>
    <property type="match status" value="1"/>
</dbReference>
<dbReference type="OrthoDB" id="2155627at2"/>
<evidence type="ECO:0000256" key="2">
    <source>
        <dbReference type="ARBA" id="ARBA00022801"/>
    </source>
</evidence>
<dbReference type="EMBL" id="AZGC01000030">
    <property type="protein sequence ID" value="KRL94682.1"/>
    <property type="molecule type" value="Genomic_DNA"/>
</dbReference>
<reference evidence="5 6" key="1">
    <citation type="journal article" date="2015" name="Genome Announc.">
        <title>Expanding the biotechnology potential of lactobacilli through comparative genomics of 213 strains and associated genera.</title>
        <authorList>
            <person name="Sun Z."/>
            <person name="Harris H.M."/>
            <person name="McCann A."/>
            <person name="Guo C."/>
            <person name="Argimon S."/>
            <person name="Zhang W."/>
            <person name="Yang X."/>
            <person name="Jeffery I.B."/>
            <person name="Cooney J.C."/>
            <person name="Kagawa T.F."/>
            <person name="Liu W."/>
            <person name="Song Y."/>
            <person name="Salvetti E."/>
            <person name="Wrobel A."/>
            <person name="Rasinkangas P."/>
            <person name="Parkhill J."/>
            <person name="Rea M.C."/>
            <person name="O'Sullivan O."/>
            <person name="Ritari J."/>
            <person name="Douillard F.P."/>
            <person name="Paul Ross R."/>
            <person name="Yang R."/>
            <person name="Briner A.E."/>
            <person name="Felis G.E."/>
            <person name="de Vos W.M."/>
            <person name="Barrangou R."/>
            <person name="Klaenhammer T.R."/>
            <person name="Caufield P.W."/>
            <person name="Cui Y."/>
            <person name="Zhang H."/>
            <person name="O'Toole P.W."/>
        </authorList>
    </citation>
    <scope>NUCLEOTIDE SEQUENCE [LARGE SCALE GENOMIC DNA]</scope>
    <source>
        <strain evidence="5 6">DSM 18793</strain>
    </source>
</reference>
<dbReference type="InterPro" id="IPR002901">
    <property type="entry name" value="MGlyc_endo_b_GlcNAc-like_dom"/>
</dbReference>
<comment type="similarity">
    <text evidence="1">Belongs to the glycosyl hydrolase 73 family.</text>
</comment>
<dbReference type="AlphaFoldDB" id="A0A0R1USQ6"/>
<accession>A0A0R1USQ6</accession>
<evidence type="ECO:0000313" key="6">
    <source>
        <dbReference type="Proteomes" id="UP000051084"/>
    </source>
</evidence>
<comment type="caution">
    <text evidence="5">The sequence shown here is derived from an EMBL/GenBank/DDBJ whole genome shotgun (WGS) entry which is preliminary data.</text>
</comment>
<gene>
    <name evidence="5" type="ORF">FC21_GL001299</name>
</gene>
<keyword evidence="6" id="KW-1185">Reference proteome</keyword>